<evidence type="ECO:0000256" key="3">
    <source>
        <dbReference type="ARBA" id="ARBA00022722"/>
    </source>
</evidence>
<evidence type="ECO:0000256" key="2">
    <source>
        <dbReference type="ARBA" id="ARBA00019841"/>
    </source>
</evidence>
<dbReference type="GO" id="GO:0006281">
    <property type="term" value="P:DNA repair"/>
    <property type="evidence" value="ECO:0007669"/>
    <property type="project" value="InterPro"/>
</dbReference>
<keyword evidence="3" id="KW-0540">Nuclease</keyword>
<feature type="domain" description="RecJ OB" evidence="10">
    <location>
        <begin position="466"/>
        <end position="526"/>
    </location>
</feature>
<dbReference type="Pfam" id="PF17768">
    <property type="entry name" value="RecJ_OB"/>
    <property type="match status" value="1"/>
</dbReference>
<evidence type="ECO:0000256" key="6">
    <source>
        <dbReference type="SAM" id="Coils"/>
    </source>
</evidence>
<dbReference type="InterPro" id="IPR001667">
    <property type="entry name" value="DDH_dom"/>
</dbReference>
<feature type="coiled-coil region" evidence="6">
    <location>
        <begin position="806"/>
        <end position="865"/>
    </location>
</feature>
<dbReference type="AlphaFoldDB" id="A0A9E8ZE04"/>
<protein>
    <recommendedName>
        <fullName evidence="2">Single-stranded-DNA-specific exonuclease RecJ</fullName>
    </recommendedName>
</protein>
<gene>
    <name evidence="11" type="primary">recJ</name>
    <name evidence="11" type="ORF">OXH18_05380</name>
</gene>
<dbReference type="InterPro" id="IPR004610">
    <property type="entry name" value="RecJ"/>
</dbReference>
<evidence type="ECO:0000256" key="5">
    <source>
        <dbReference type="ARBA" id="ARBA00022839"/>
    </source>
</evidence>
<dbReference type="Gene3D" id="3.90.1640.30">
    <property type="match status" value="1"/>
</dbReference>
<dbReference type="Proteomes" id="UP001163152">
    <property type="component" value="Chromosome"/>
</dbReference>
<feature type="domain" description="DHHA1" evidence="9">
    <location>
        <begin position="356"/>
        <end position="449"/>
    </location>
</feature>
<dbReference type="GO" id="GO:0003676">
    <property type="term" value="F:nucleic acid binding"/>
    <property type="evidence" value="ECO:0007669"/>
    <property type="project" value="InterPro"/>
</dbReference>
<evidence type="ECO:0000256" key="7">
    <source>
        <dbReference type="SAM" id="MobiDB-lite"/>
    </source>
</evidence>
<reference evidence="11" key="1">
    <citation type="submission" date="2022-12" db="EMBL/GenBank/DDBJ databases">
        <title>Polyphasic identification of a Novel Hot-Spring Cyanobacterium Ocullathermofonsia sinensis gen nov. sp. nov. and Genomic Insights on its Adaptations to the Thermal Habitat.</title>
        <authorList>
            <person name="Daroch M."/>
            <person name="Tang J."/>
            <person name="Jiang Y."/>
        </authorList>
    </citation>
    <scope>NUCLEOTIDE SEQUENCE</scope>
    <source>
        <strain evidence="11">PKUAC-SCTA174</strain>
    </source>
</reference>
<evidence type="ECO:0000313" key="11">
    <source>
        <dbReference type="EMBL" id="WAL61423.1"/>
    </source>
</evidence>
<dbReference type="GO" id="GO:0006310">
    <property type="term" value="P:DNA recombination"/>
    <property type="evidence" value="ECO:0007669"/>
    <property type="project" value="InterPro"/>
</dbReference>
<keyword evidence="6" id="KW-0175">Coiled coil</keyword>
<dbReference type="PANTHER" id="PTHR30255">
    <property type="entry name" value="SINGLE-STRANDED-DNA-SPECIFIC EXONUCLEASE RECJ"/>
    <property type="match status" value="1"/>
</dbReference>
<sequence length="1092" mass="122215">MSRFPNQRWQIASADPVRSVQLADLTEVSPLLAQVLLNRGIDTPEAAETYLNPELQRLPSPLEEFPDLPIALDLLLRAIGTHQPIAICGDYDADGMTSTALLLRALRVMGAIVEYAIPSRMQEGYGINQRIVEEFYNEGVGLILTVDNGIAAYEPIARARQLGLTVIVTDHHDIPEQLPPANAILNPKLIDEASPYRGVAGVGVAYILAICLAQCLQKTQDLTTPLIELFTLGTIADLAPLTGVNRRWVKRGLKLLPKSRLPGVQALIQVAGLSNEKELKPEAIGFRLGPRINAIGRIADPQIVIDLLTTDDEGRALELAMKCEQVNQLRQRLCELIEQEAIAWCEQRAINCQHERVLVVVQPGWHHGVIGIVASRLVERYGVPVFIGTYEEEDEHHIRGSARGIPEFNVFEALQFCDSVLEKYGGHRAAGGFSLKAENLEAFRSQLRLFAHGQLQPQYLKPLVTIDAQANFSDLTLDFYKQLDVLHPCGIENPDPVFWTPNVRILDQKAIGRQQAHLKLTLVQESGIRSSESGVGITLESQPSITNYQLPTSIKAIAWRWGEFYPLTSPLDVAYRLRLNDWNGVQTVELELVGVRVPEGNDGEGELADITTQPTIQSVMTDHDRSTGVGAVSPSPTLLGADSASESPPPKSSPSMARRSKSLARSITHPVEPPSPSPANPMSVAEGSEEIQSNQDSANNTTSNTASNTISAKISSPRIEFYYNKRKYTCGLLQVGENHELRIRNWEGQVLTVQPQQRRGLLGKRRDDAREIDVSHPHYFNLIRAALNALDLAEKMLLIQAKDHLLAAKDQQIEMLNQQLQMLDRQLTQLSQEQQQQFQTLQSELQQRQTLVQNHETQIAQLQQQLSQHKPLPKPEELKHQARSQLGDSVWKCLNPHSQKDLTAALKHYYSIQAETFTASVTDYSEAGLRLGCAVEREVIQPFFRQLHQFLLNNDGLDEIGGVTLRPRKRYTLGMLPPLLSSQWYSFRDTILTTCTQLPEEDFYCTIKWDQVHQPDRDRINAFLNQWDHAVAHWLLKHKVAAASAIDQINKLRNVAAHAENSLYQWQYDLMQVLVMGSETQFGIFQDIYGTL</sequence>
<feature type="region of interest" description="Disordered" evidence="7">
    <location>
        <begin position="622"/>
        <end position="709"/>
    </location>
</feature>
<dbReference type="PANTHER" id="PTHR30255:SF2">
    <property type="entry name" value="SINGLE-STRANDED-DNA-SPECIFIC EXONUCLEASE RECJ"/>
    <property type="match status" value="1"/>
</dbReference>
<keyword evidence="12" id="KW-1185">Reference proteome</keyword>
<name>A0A9E8ZE04_9CYAN</name>
<dbReference type="SUPFAM" id="SSF64182">
    <property type="entry name" value="DHH phosphoesterases"/>
    <property type="match status" value="1"/>
</dbReference>
<dbReference type="EMBL" id="CP113797">
    <property type="protein sequence ID" value="WAL61423.1"/>
    <property type="molecule type" value="Genomic_DNA"/>
</dbReference>
<evidence type="ECO:0000259" key="8">
    <source>
        <dbReference type="Pfam" id="PF01368"/>
    </source>
</evidence>
<evidence type="ECO:0000259" key="9">
    <source>
        <dbReference type="Pfam" id="PF02272"/>
    </source>
</evidence>
<proteinExistence type="inferred from homology"/>
<dbReference type="KEGG" id="tsin:OXH18_05380"/>
<feature type="domain" description="DDH" evidence="8">
    <location>
        <begin position="85"/>
        <end position="234"/>
    </location>
</feature>
<dbReference type="NCBIfam" id="TIGR00644">
    <property type="entry name" value="recJ"/>
    <property type="match status" value="1"/>
</dbReference>
<keyword evidence="4" id="KW-0378">Hydrolase</keyword>
<evidence type="ECO:0000313" key="12">
    <source>
        <dbReference type="Proteomes" id="UP001163152"/>
    </source>
</evidence>
<keyword evidence="5 11" id="KW-0269">Exonuclease</keyword>
<evidence type="ECO:0000256" key="4">
    <source>
        <dbReference type="ARBA" id="ARBA00022801"/>
    </source>
</evidence>
<accession>A0A9E8ZE04</accession>
<dbReference type="Pfam" id="PF02272">
    <property type="entry name" value="DHHA1"/>
    <property type="match status" value="1"/>
</dbReference>
<dbReference type="InterPro" id="IPR051673">
    <property type="entry name" value="SSDNA_exonuclease_RecJ"/>
</dbReference>
<dbReference type="Gene3D" id="3.10.310.30">
    <property type="match status" value="1"/>
</dbReference>
<dbReference type="InterPro" id="IPR038763">
    <property type="entry name" value="DHH_sf"/>
</dbReference>
<dbReference type="GO" id="GO:0008409">
    <property type="term" value="F:5'-3' exonuclease activity"/>
    <property type="evidence" value="ECO:0007669"/>
    <property type="project" value="InterPro"/>
</dbReference>
<dbReference type="Pfam" id="PF01368">
    <property type="entry name" value="DHH"/>
    <property type="match status" value="1"/>
</dbReference>
<comment type="similarity">
    <text evidence="1">Belongs to the RecJ family.</text>
</comment>
<evidence type="ECO:0000256" key="1">
    <source>
        <dbReference type="ARBA" id="ARBA00005915"/>
    </source>
</evidence>
<dbReference type="InterPro" id="IPR041122">
    <property type="entry name" value="RecJ_OB"/>
</dbReference>
<evidence type="ECO:0000259" key="10">
    <source>
        <dbReference type="Pfam" id="PF17768"/>
    </source>
</evidence>
<dbReference type="InterPro" id="IPR003156">
    <property type="entry name" value="DHHA1_dom"/>
</dbReference>
<organism evidence="11 12">
    <name type="scientific">Thermocoleostomius sinensis A174</name>
    <dbReference type="NCBI Taxonomy" id="2016057"/>
    <lineage>
        <taxon>Bacteria</taxon>
        <taxon>Bacillati</taxon>
        <taxon>Cyanobacteriota</taxon>
        <taxon>Cyanophyceae</taxon>
        <taxon>Oculatellales</taxon>
        <taxon>Oculatellaceae</taxon>
        <taxon>Thermocoleostomius</taxon>
    </lineage>
</organism>
<feature type="compositionally biased region" description="Low complexity" evidence="7">
    <location>
        <begin position="697"/>
        <end position="709"/>
    </location>
</feature>